<dbReference type="GO" id="GO:0017148">
    <property type="term" value="P:negative regulation of translation"/>
    <property type="evidence" value="ECO:0007669"/>
    <property type="project" value="InterPro"/>
</dbReference>
<dbReference type="EMBL" id="PQIB02000004">
    <property type="protein sequence ID" value="RLN23017.1"/>
    <property type="molecule type" value="Genomic_DNA"/>
</dbReference>
<dbReference type="SUPFAM" id="SSF56371">
    <property type="entry name" value="Ribosome inactivating proteins (RIP)"/>
    <property type="match status" value="1"/>
</dbReference>
<dbReference type="InterPro" id="IPR016138">
    <property type="entry name" value="Ribosome_inactivat_prot_sub1"/>
</dbReference>
<gene>
    <name evidence="2" type="ORF">C2845_PM07G22640</name>
</gene>
<accession>A0A3L6SNA2</accession>
<comment type="caution">
    <text evidence="2">The sequence shown here is derived from an EMBL/GenBank/DDBJ whole genome shotgun (WGS) entry which is preliminary data.</text>
</comment>
<protein>
    <submittedName>
        <fullName evidence="2">Uncharacterized protein</fullName>
    </submittedName>
</protein>
<reference evidence="3" key="1">
    <citation type="journal article" date="2019" name="Nat. Commun.">
        <title>The genome of broomcorn millet.</title>
        <authorList>
            <person name="Zou C."/>
            <person name="Miki D."/>
            <person name="Li D."/>
            <person name="Tang Q."/>
            <person name="Xiao L."/>
            <person name="Rajput S."/>
            <person name="Deng P."/>
            <person name="Jia W."/>
            <person name="Huang R."/>
            <person name="Zhang M."/>
            <person name="Sun Y."/>
            <person name="Hu J."/>
            <person name="Fu X."/>
            <person name="Schnable P.S."/>
            <person name="Li F."/>
            <person name="Zhang H."/>
            <person name="Feng B."/>
            <person name="Zhu X."/>
            <person name="Liu R."/>
            <person name="Schnable J.C."/>
            <person name="Zhu J.-K."/>
            <person name="Zhang H."/>
        </authorList>
    </citation>
    <scope>NUCLEOTIDE SEQUENCE [LARGE SCALE GENOMIC DNA]</scope>
</reference>
<name>A0A3L6SNA2_PANMI</name>
<evidence type="ECO:0000313" key="2">
    <source>
        <dbReference type="EMBL" id="RLN23017.1"/>
    </source>
</evidence>
<proteinExistence type="predicted"/>
<dbReference type="GO" id="GO:0030598">
    <property type="term" value="F:rRNA N-glycosylase activity"/>
    <property type="evidence" value="ECO:0007669"/>
    <property type="project" value="InterPro"/>
</dbReference>
<dbReference type="Gene3D" id="3.40.420.10">
    <property type="entry name" value="Ricin (A subunit), domain 1"/>
    <property type="match status" value="1"/>
</dbReference>
<dbReference type="InterPro" id="IPR036041">
    <property type="entry name" value="Ribosome-inact_prot_sf"/>
</dbReference>
<sequence length="420" mass="47767">MDIHNELKIFHAATLNKINPLMIVIDEVRMFSKDRHIELTWGTMIPYSRPPPVGAIKNYSIVCLDGDFKDVKLISWLGSLRDFRAWCFNNTNSRYQFGSKSHCCAMIPEKGYLFVYITYGGKWLMLVIEGSTSYLVGFITSSISGKQGLGIREINPQIPRDYIQGSKKMPWKGDYRHPESVQVGAGSLRSAFRGMYRYTSQELPQPRDTHVRQWCTVFVIHFPEARRFDSLALCNIYNRFVDGGRLGDESVEKARTWSSDCIASLQHLKLIAEANNNDKRRNTKSRGTESLSEKKGKDMITIEAQKTLKNVRMFTRARLDHELLALSSLPVQLLDGQIVGVFPEELDVADAEKKKFLIEPVDCYGVEGDVESARENVGTQRLGNTNGGCILEMSCCRRWPMTRELISLMINLIQTTGFLL</sequence>
<dbReference type="Proteomes" id="UP000275267">
    <property type="component" value="Unassembled WGS sequence"/>
</dbReference>
<organism evidence="2 3">
    <name type="scientific">Panicum miliaceum</name>
    <name type="common">Proso millet</name>
    <name type="synonym">Broomcorn millet</name>
    <dbReference type="NCBI Taxonomy" id="4540"/>
    <lineage>
        <taxon>Eukaryota</taxon>
        <taxon>Viridiplantae</taxon>
        <taxon>Streptophyta</taxon>
        <taxon>Embryophyta</taxon>
        <taxon>Tracheophyta</taxon>
        <taxon>Spermatophyta</taxon>
        <taxon>Magnoliopsida</taxon>
        <taxon>Liliopsida</taxon>
        <taxon>Poales</taxon>
        <taxon>Poaceae</taxon>
        <taxon>PACMAD clade</taxon>
        <taxon>Panicoideae</taxon>
        <taxon>Panicodae</taxon>
        <taxon>Paniceae</taxon>
        <taxon>Panicinae</taxon>
        <taxon>Panicum</taxon>
        <taxon>Panicum sect. Panicum</taxon>
    </lineage>
</organism>
<keyword evidence="3" id="KW-1185">Reference proteome</keyword>
<feature type="region of interest" description="Disordered" evidence="1">
    <location>
        <begin position="276"/>
        <end position="295"/>
    </location>
</feature>
<dbReference type="AlphaFoldDB" id="A0A3L6SNA2"/>
<evidence type="ECO:0000313" key="3">
    <source>
        <dbReference type="Proteomes" id="UP000275267"/>
    </source>
</evidence>
<evidence type="ECO:0000256" key="1">
    <source>
        <dbReference type="SAM" id="MobiDB-lite"/>
    </source>
</evidence>